<accession>A0A853IIM1</accession>
<proteinExistence type="predicted"/>
<reference evidence="1 2" key="1">
    <citation type="submission" date="2020-07" db="EMBL/GenBank/DDBJ databases">
        <title>Endozoicomonas sp. nov., isolated from sediment.</title>
        <authorList>
            <person name="Gu T."/>
        </authorList>
    </citation>
    <scope>NUCLEOTIDE SEQUENCE [LARGE SCALE GENOMIC DNA]</scope>
    <source>
        <strain evidence="1 2">SM1973</strain>
    </source>
</reference>
<dbReference type="RefSeq" id="WP_180570946.1">
    <property type="nucleotide sequence ID" value="NZ_JACCKB010000055.1"/>
</dbReference>
<sequence length="129" mass="14444">MNKEEIINVWLAEISGGQWQLLNNECNLNSEDGQHYATIIHYPNRLAILFPLPPADQPDNKQQLHNKLLMLNNHPDAIGIASFSLAADNATIVLSTSLPDSSVLSENLEEFWKHSISLRNALFEAVINN</sequence>
<organism evidence="1 2">
    <name type="scientific">Spartinivicinus marinus</name>
    <dbReference type="NCBI Taxonomy" id="2994442"/>
    <lineage>
        <taxon>Bacteria</taxon>
        <taxon>Pseudomonadati</taxon>
        <taxon>Pseudomonadota</taxon>
        <taxon>Gammaproteobacteria</taxon>
        <taxon>Oceanospirillales</taxon>
        <taxon>Zooshikellaceae</taxon>
        <taxon>Spartinivicinus</taxon>
    </lineage>
</organism>
<dbReference type="CDD" id="cd16364">
    <property type="entry name" value="T3SC_I-like"/>
    <property type="match status" value="1"/>
</dbReference>
<evidence type="ECO:0000313" key="2">
    <source>
        <dbReference type="Proteomes" id="UP000569732"/>
    </source>
</evidence>
<dbReference type="AlphaFoldDB" id="A0A853IIM1"/>
<dbReference type="EMBL" id="JACCKB010000055">
    <property type="protein sequence ID" value="NYZ68945.1"/>
    <property type="molecule type" value="Genomic_DNA"/>
</dbReference>
<evidence type="ECO:0000313" key="1">
    <source>
        <dbReference type="EMBL" id="NYZ68945.1"/>
    </source>
</evidence>
<comment type="caution">
    <text evidence="1">The sequence shown here is derived from an EMBL/GenBank/DDBJ whole genome shotgun (WGS) entry which is preliminary data.</text>
</comment>
<keyword evidence="2" id="KW-1185">Reference proteome</keyword>
<protein>
    <submittedName>
        <fullName evidence="1">Uncharacterized protein</fullName>
    </submittedName>
</protein>
<dbReference type="Proteomes" id="UP000569732">
    <property type="component" value="Unassembled WGS sequence"/>
</dbReference>
<name>A0A853IIM1_9GAMM</name>
<gene>
    <name evidence="1" type="ORF">H0A36_23270</name>
</gene>